<dbReference type="EMBL" id="LGRX02011561">
    <property type="protein sequence ID" value="KAK3268821.1"/>
    <property type="molecule type" value="Genomic_DNA"/>
</dbReference>
<organism evidence="1 2">
    <name type="scientific">Cymbomonas tetramitiformis</name>
    <dbReference type="NCBI Taxonomy" id="36881"/>
    <lineage>
        <taxon>Eukaryota</taxon>
        <taxon>Viridiplantae</taxon>
        <taxon>Chlorophyta</taxon>
        <taxon>Pyramimonadophyceae</taxon>
        <taxon>Pyramimonadales</taxon>
        <taxon>Pyramimonadaceae</taxon>
        <taxon>Cymbomonas</taxon>
    </lineage>
</organism>
<dbReference type="AlphaFoldDB" id="A0AAE0G0U4"/>
<reference evidence="1 2" key="1">
    <citation type="journal article" date="2015" name="Genome Biol. Evol.">
        <title>Comparative Genomics of a Bacterivorous Green Alga Reveals Evolutionary Causalities and Consequences of Phago-Mixotrophic Mode of Nutrition.</title>
        <authorList>
            <person name="Burns J.A."/>
            <person name="Paasch A."/>
            <person name="Narechania A."/>
            <person name="Kim E."/>
        </authorList>
    </citation>
    <scope>NUCLEOTIDE SEQUENCE [LARGE SCALE GENOMIC DNA]</scope>
    <source>
        <strain evidence="1 2">PLY_AMNH</strain>
    </source>
</reference>
<dbReference type="Proteomes" id="UP001190700">
    <property type="component" value="Unassembled WGS sequence"/>
</dbReference>
<accession>A0AAE0G0U4</accession>
<name>A0AAE0G0U4_9CHLO</name>
<proteinExistence type="predicted"/>
<keyword evidence="2" id="KW-1185">Reference proteome</keyword>
<evidence type="ECO:0000313" key="1">
    <source>
        <dbReference type="EMBL" id="KAK3268821.1"/>
    </source>
</evidence>
<protein>
    <submittedName>
        <fullName evidence="1">Uncharacterized protein</fullName>
    </submittedName>
</protein>
<gene>
    <name evidence="1" type="ORF">CYMTET_22695</name>
</gene>
<comment type="caution">
    <text evidence="1">The sequence shown here is derived from an EMBL/GenBank/DDBJ whole genome shotgun (WGS) entry which is preliminary data.</text>
</comment>
<sequence length="82" mass="9386">MPICVLRAATGPVHAYSPNWRDRRGGRRFYPFCGRVREALGITVGHDVDDWKTVPYLHKHALQGAPAAAREVIRQHLDWLRV</sequence>
<evidence type="ECO:0000313" key="2">
    <source>
        <dbReference type="Proteomes" id="UP001190700"/>
    </source>
</evidence>